<organism evidence="1 2">
    <name type="scientific">Pseudomonas juntendi</name>
    <dbReference type="NCBI Taxonomy" id="2666183"/>
    <lineage>
        <taxon>Bacteria</taxon>
        <taxon>Pseudomonadati</taxon>
        <taxon>Pseudomonadota</taxon>
        <taxon>Gammaproteobacteria</taxon>
        <taxon>Pseudomonadales</taxon>
        <taxon>Pseudomonadaceae</taxon>
        <taxon>Pseudomonas</taxon>
    </lineage>
</organism>
<dbReference type="InterPro" id="IPR011990">
    <property type="entry name" value="TPR-like_helical_dom_sf"/>
</dbReference>
<evidence type="ECO:0000313" key="1">
    <source>
        <dbReference type="EMBL" id="MBA6142920.1"/>
    </source>
</evidence>
<evidence type="ECO:0000313" key="2">
    <source>
        <dbReference type="Proteomes" id="UP000590738"/>
    </source>
</evidence>
<sequence length="96" mass="10856">MQSWKDDTLDHPALLKQLYFLRASLHHSGFKELAPMLRSRIYCNLGNTLKACGRWIEALGEWRNALEDNQILGMALGNLGIGLAQYGRTLYDPGHT</sequence>
<evidence type="ECO:0008006" key="3">
    <source>
        <dbReference type="Google" id="ProtNLM"/>
    </source>
</evidence>
<dbReference type="RefSeq" id="WP_029886796.1">
    <property type="nucleotide sequence ID" value="NZ_JACGCZ010000014.1"/>
</dbReference>
<dbReference type="Proteomes" id="UP000590738">
    <property type="component" value="Unassembled WGS sequence"/>
</dbReference>
<gene>
    <name evidence="1" type="ORF">H4B97_10610</name>
</gene>
<dbReference type="SUPFAM" id="SSF48452">
    <property type="entry name" value="TPR-like"/>
    <property type="match status" value="1"/>
</dbReference>
<dbReference type="EMBL" id="JACGCZ010000014">
    <property type="protein sequence ID" value="MBA6142920.1"/>
    <property type="molecule type" value="Genomic_DNA"/>
</dbReference>
<dbReference type="AlphaFoldDB" id="A0A7W2LL58"/>
<accession>A0A7W2LL58</accession>
<comment type="caution">
    <text evidence="1">The sequence shown here is derived from an EMBL/GenBank/DDBJ whole genome shotgun (WGS) entry which is preliminary data.</text>
</comment>
<protein>
    <recommendedName>
        <fullName evidence="3">Tetratricopeptide repeat protein</fullName>
    </recommendedName>
</protein>
<reference evidence="1 2" key="1">
    <citation type="submission" date="2020-07" db="EMBL/GenBank/DDBJ databases">
        <title>Diversity of carbapenemase encoding genes among Pseudomonas putida group clinical isolates in a tertiary Brazilian hospital.</title>
        <authorList>
            <person name="Alberto-Lei F."/>
            <person name="Nodari C.S."/>
            <person name="Streling A.P."/>
            <person name="Paulino J.T."/>
            <person name="Bessa-Neto F.O."/>
            <person name="Cayo R."/>
            <person name="Gales A.C."/>
        </authorList>
    </citation>
    <scope>NUCLEOTIDE SEQUENCE [LARGE SCALE GENOMIC DNA]</scope>
    <source>
        <strain evidence="1 2">12273</strain>
    </source>
</reference>
<name>A0A7W2LL58_9PSED</name>
<proteinExistence type="predicted"/>